<evidence type="ECO:0000259" key="11">
    <source>
        <dbReference type="Pfam" id="PF04560"/>
    </source>
</evidence>
<dbReference type="InterPro" id="IPR007641">
    <property type="entry name" value="RNA_pol_Rpb2_7"/>
</dbReference>
<dbReference type="SUPFAM" id="SSF64484">
    <property type="entry name" value="beta and beta-prime subunits of DNA dependent RNA-polymerase"/>
    <property type="match status" value="1"/>
</dbReference>
<keyword evidence="8" id="KW-0804">Transcription</keyword>
<keyword evidence="3" id="KW-0240">DNA-directed RNA polymerase</keyword>
<dbReference type="PANTHER" id="PTHR20856">
    <property type="entry name" value="DNA-DIRECTED RNA POLYMERASE I SUBUNIT 2"/>
    <property type="match status" value="1"/>
</dbReference>
<dbReference type="FunFam" id="3.90.1800.10:FF:000002">
    <property type="entry name" value="DNA-directed RNA polymerase subunit beta"/>
    <property type="match status" value="1"/>
</dbReference>
<dbReference type="Pfam" id="PF00562">
    <property type="entry name" value="RNA_pol_Rpb2_6"/>
    <property type="match status" value="1"/>
</dbReference>
<evidence type="ECO:0000256" key="7">
    <source>
        <dbReference type="ARBA" id="ARBA00022833"/>
    </source>
</evidence>
<dbReference type="GO" id="GO:0046872">
    <property type="term" value="F:metal ion binding"/>
    <property type="evidence" value="ECO:0007669"/>
    <property type="project" value="UniProtKB-KW"/>
</dbReference>
<accession>A0A7S1YDN6</accession>
<evidence type="ECO:0000256" key="8">
    <source>
        <dbReference type="ARBA" id="ARBA00023163"/>
    </source>
</evidence>
<keyword evidence="5" id="KW-0548">Nucleotidyltransferase</keyword>
<reference evidence="12" key="1">
    <citation type="submission" date="2021-01" db="EMBL/GenBank/DDBJ databases">
        <authorList>
            <person name="Corre E."/>
            <person name="Pelletier E."/>
            <person name="Niang G."/>
            <person name="Scheremetjew M."/>
            <person name="Finn R."/>
            <person name="Kale V."/>
            <person name="Holt S."/>
            <person name="Cochrane G."/>
            <person name="Meng A."/>
            <person name="Brown T."/>
            <person name="Cohen L."/>
        </authorList>
    </citation>
    <scope>NUCLEOTIDE SEQUENCE</scope>
    <source>
        <strain evidence="12">ATCC 50979</strain>
    </source>
</reference>
<dbReference type="GO" id="GO:0032549">
    <property type="term" value="F:ribonucleoside binding"/>
    <property type="evidence" value="ECO:0007669"/>
    <property type="project" value="InterPro"/>
</dbReference>
<name>A0A7S1YDN6_9EUKA</name>
<dbReference type="PROSITE" id="PS01166">
    <property type="entry name" value="RNA_POL_BETA"/>
    <property type="match status" value="1"/>
</dbReference>
<gene>
    <name evidence="12" type="ORF">SSP0437_LOCUS4425</name>
</gene>
<dbReference type="InterPro" id="IPR007121">
    <property type="entry name" value="RNA_pol_bsu_CS"/>
</dbReference>
<keyword evidence="4" id="KW-0808">Transferase</keyword>
<sequence length="430" mass="47640">MVTTRAMEYLHFRDLPAGINSVVAIACYTGYNQEDSVLMNRGSIDRGLYRSTFYRTYIDHEKLEVGARGVMTAGGGGDAMGRTVETFERPSRDTTTGMGARCYDKIDVDGLPAPGSRVDGNDIIIGKSAELPESADMAARDRAQTRKDASQGMRPTESGIVDRVMLSTDEMGVKMTKVRVRSTRVPQIGDKFSSRHGQKGTCGMTIAPEDMPFSVEGISPDIIMNPHAVPSRMTIGQLVECILSKVAAIQGEEGDSTPFTDFTVSQVSVALHSLGYQRRGYERLYNGQTGRPLESLIFMGPTYYQRLKHMVDDKIHARARGPNTLLTRQPMEGRGRDGGLRFGEMERDCIMAHGGSAFLRDRLLDNSDRYRVHVCDLCGLMCVAKLKEQVFTCKRCNKSSVSQVFVPYAFKLLAQELQSMAVVPRLMVRK</sequence>
<evidence type="ECO:0000256" key="5">
    <source>
        <dbReference type="ARBA" id="ARBA00022695"/>
    </source>
</evidence>
<evidence type="ECO:0000256" key="1">
    <source>
        <dbReference type="ARBA" id="ARBA00006835"/>
    </source>
</evidence>
<dbReference type="GO" id="GO:0000428">
    <property type="term" value="C:DNA-directed RNA polymerase complex"/>
    <property type="evidence" value="ECO:0007669"/>
    <property type="project" value="UniProtKB-KW"/>
</dbReference>
<dbReference type="InterPro" id="IPR007120">
    <property type="entry name" value="DNA-dir_RNAP_su2_dom"/>
</dbReference>
<evidence type="ECO:0000256" key="2">
    <source>
        <dbReference type="ARBA" id="ARBA00012418"/>
    </source>
</evidence>
<keyword evidence="7" id="KW-0862">Zinc</keyword>
<protein>
    <recommendedName>
        <fullName evidence="2">DNA-directed RNA polymerase</fullName>
        <ecNumber evidence="2">2.7.7.6</ecNumber>
    </recommendedName>
</protein>
<dbReference type="GO" id="GO:0006351">
    <property type="term" value="P:DNA-templated transcription"/>
    <property type="evidence" value="ECO:0007669"/>
    <property type="project" value="InterPro"/>
</dbReference>
<dbReference type="InterPro" id="IPR015712">
    <property type="entry name" value="DNA-dir_RNA_pol_su2"/>
</dbReference>
<dbReference type="Gene3D" id="2.40.270.10">
    <property type="entry name" value="DNA-directed RNA polymerase, subunit 2, domain 6"/>
    <property type="match status" value="1"/>
</dbReference>
<comment type="catalytic activity">
    <reaction evidence="9">
        <text>RNA(n) + a ribonucleoside 5'-triphosphate = RNA(n+1) + diphosphate</text>
        <dbReference type="Rhea" id="RHEA:21248"/>
        <dbReference type="Rhea" id="RHEA-COMP:14527"/>
        <dbReference type="Rhea" id="RHEA-COMP:17342"/>
        <dbReference type="ChEBI" id="CHEBI:33019"/>
        <dbReference type="ChEBI" id="CHEBI:61557"/>
        <dbReference type="ChEBI" id="CHEBI:140395"/>
        <dbReference type="EC" id="2.7.7.6"/>
    </reaction>
</comment>
<dbReference type="GO" id="GO:0003899">
    <property type="term" value="F:DNA-directed RNA polymerase activity"/>
    <property type="evidence" value="ECO:0007669"/>
    <property type="project" value="UniProtKB-EC"/>
</dbReference>
<dbReference type="FunFam" id="2.40.270.10:FF:000011">
    <property type="entry name" value="DNA-directed RNA polymerase subunit beta"/>
    <property type="match status" value="1"/>
</dbReference>
<evidence type="ECO:0000256" key="3">
    <source>
        <dbReference type="ARBA" id="ARBA00022478"/>
    </source>
</evidence>
<dbReference type="AlphaFoldDB" id="A0A7S1YDN6"/>
<comment type="similarity">
    <text evidence="1">Belongs to the RNA polymerase beta chain family.</text>
</comment>
<evidence type="ECO:0000256" key="9">
    <source>
        <dbReference type="ARBA" id="ARBA00048552"/>
    </source>
</evidence>
<dbReference type="CDD" id="cd00653">
    <property type="entry name" value="RNA_pol_B_RPB2"/>
    <property type="match status" value="1"/>
</dbReference>
<dbReference type="GO" id="GO:0003677">
    <property type="term" value="F:DNA binding"/>
    <property type="evidence" value="ECO:0007669"/>
    <property type="project" value="InterPro"/>
</dbReference>
<keyword evidence="6" id="KW-0479">Metal-binding</keyword>
<feature type="domain" description="RNA polymerase Rpb2" evidence="11">
    <location>
        <begin position="338"/>
        <end position="427"/>
    </location>
</feature>
<dbReference type="PROSITE" id="PS51257">
    <property type="entry name" value="PROKAR_LIPOPROTEIN"/>
    <property type="match status" value="1"/>
</dbReference>
<evidence type="ECO:0000256" key="6">
    <source>
        <dbReference type="ARBA" id="ARBA00022723"/>
    </source>
</evidence>
<evidence type="ECO:0000259" key="10">
    <source>
        <dbReference type="Pfam" id="PF00562"/>
    </source>
</evidence>
<dbReference type="Pfam" id="PF04560">
    <property type="entry name" value="RNA_pol_Rpb2_7"/>
    <property type="match status" value="1"/>
</dbReference>
<organism evidence="12">
    <name type="scientific">Sexangularia sp. CB-2014</name>
    <dbReference type="NCBI Taxonomy" id="1486929"/>
    <lineage>
        <taxon>Eukaryota</taxon>
        <taxon>Amoebozoa</taxon>
        <taxon>Tubulinea</taxon>
        <taxon>Elardia</taxon>
        <taxon>Arcellinida</taxon>
        <taxon>Arcellinida incertae sedis</taxon>
        <taxon>Sexangularia</taxon>
    </lineage>
</organism>
<dbReference type="Gene3D" id="3.90.1800.10">
    <property type="entry name" value="RNA polymerase alpha subunit dimerisation domain"/>
    <property type="match status" value="1"/>
</dbReference>
<proteinExistence type="inferred from homology"/>
<dbReference type="EC" id="2.7.7.6" evidence="2"/>
<dbReference type="Gene3D" id="2.40.50.150">
    <property type="match status" value="1"/>
</dbReference>
<dbReference type="EMBL" id="HBGL01005788">
    <property type="protein sequence ID" value="CAD9293579.1"/>
    <property type="molecule type" value="Transcribed_RNA"/>
</dbReference>
<dbReference type="InterPro" id="IPR037033">
    <property type="entry name" value="DNA-dir_RNAP_su2_hyb_sf"/>
</dbReference>
<evidence type="ECO:0000313" key="12">
    <source>
        <dbReference type="EMBL" id="CAD9293579.1"/>
    </source>
</evidence>
<evidence type="ECO:0000256" key="4">
    <source>
        <dbReference type="ARBA" id="ARBA00022679"/>
    </source>
</evidence>
<dbReference type="InterPro" id="IPR014724">
    <property type="entry name" value="RNA_pol_RPB2_OB-fold"/>
</dbReference>
<feature type="domain" description="DNA-directed RNA polymerase subunit 2 hybrid-binding" evidence="10">
    <location>
        <begin position="1"/>
        <end position="335"/>
    </location>
</feature>